<feature type="domain" description="DUF4296" evidence="1">
    <location>
        <begin position="13"/>
        <end position="93"/>
    </location>
</feature>
<dbReference type="KEGG" id="lvn:BWR22_02685"/>
<evidence type="ECO:0000259" key="1">
    <source>
        <dbReference type="Pfam" id="PF14129"/>
    </source>
</evidence>
<dbReference type="InterPro" id="IPR025381">
    <property type="entry name" value="DUF4296"/>
</dbReference>
<dbReference type="Proteomes" id="UP000187506">
    <property type="component" value="Chromosome"/>
</dbReference>
<evidence type="ECO:0000313" key="3">
    <source>
        <dbReference type="Proteomes" id="UP000187506"/>
    </source>
</evidence>
<name>A0AAC9PW99_9FLAO</name>
<dbReference type="EMBL" id="CP019352">
    <property type="protein sequence ID" value="APX99258.1"/>
    <property type="molecule type" value="Genomic_DNA"/>
</dbReference>
<reference evidence="2 3" key="1">
    <citation type="submission" date="2017-01" db="EMBL/GenBank/DDBJ databases">
        <title>Complete genome of Lacinutrix venerupis DOK2-8 isolated from seawater in Dokdo.</title>
        <authorList>
            <person name="Chi W.-J."/>
            <person name="Kim J.H."/>
        </authorList>
    </citation>
    <scope>NUCLEOTIDE SEQUENCE [LARGE SCALE GENOMIC DNA]</scope>
    <source>
        <strain evidence="2 3">DOK2-8</strain>
    </source>
</reference>
<evidence type="ECO:0000313" key="2">
    <source>
        <dbReference type="EMBL" id="APX99258.1"/>
    </source>
</evidence>
<proteinExistence type="predicted"/>
<dbReference type="AlphaFoldDB" id="A0AAC9PW99"/>
<accession>A0AAC9PW99</accession>
<keyword evidence="3" id="KW-1185">Reference proteome</keyword>
<gene>
    <name evidence="2" type="ORF">BWR22_02685</name>
</gene>
<protein>
    <recommendedName>
        <fullName evidence="1">DUF4296 domain-containing protein</fullName>
    </recommendedName>
</protein>
<organism evidence="2 3">
    <name type="scientific">Lacinutrix venerupis</name>
    <dbReference type="NCBI Taxonomy" id="1486034"/>
    <lineage>
        <taxon>Bacteria</taxon>
        <taxon>Pseudomonadati</taxon>
        <taxon>Bacteroidota</taxon>
        <taxon>Flavobacteriia</taxon>
        <taxon>Flavobacteriales</taxon>
        <taxon>Flavobacteriaceae</taxon>
        <taxon>Lacinutrix</taxon>
    </lineage>
</organism>
<dbReference type="Pfam" id="PF14129">
    <property type="entry name" value="DUF4296"/>
    <property type="match status" value="1"/>
</dbReference>
<sequence length="147" mass="16786">MSSCFNVEKPEKPKNLITEDNMVNILVDMAIMSSAKGVNKSKIEKNGIVPDQYIYDKNNTDSLTFAESNAYYAYDIKKYDIIYNRVKDSLTAIREGYKEILEKEKAEKKIKDSIKNAKAKIEKGKNLNNKQLKSLNATKLIPKKITD</sequence>